<sequence>MKFTDIILVLSVSAVASALVATPNAETRSHQLSKRSPGKDWKKLIEGNPNDDGESKPGPSNNNDSSEPGPSNSDSAKNELDDTTRQRKKACNKYHKYKKEFQKDPLGSSMKDAGFLWPWPYKTHDYNSIDSSIEKAHKKMKELKKECDEATEKENHLRQKRKDGSQKEKEKETKEAEKQSDIKSGGKLKRFKSMLDSF</sequence>
<feature type="chain" id="PRO_5003313054" evidence="2">
    <location>
        <begin position="19"/>
        <end position="198"/>
    </location>
</feature>
<dbReference type="GeneID" id="18244623"/>
<keyword evidence="4" id="KW-1185">Reference proteome</keyword>
<dbReference type="AlphaFoldDB" id="F4PDD5"/>
<dbReference type="Proteomes" id="UP000007241">
    <property type="component" value="Unassembled WGS sequence"/>
</dbReference>
<evidence type="ECO:0000313" key="4">
    <source>
        <dbReference type="Proteomes" id="UP000007241"/>
    </source>
</evidence>
<feature type="compositionally biased region" description="Basic and acidic residues" evidence="1">
    <location>
        <begin position="143"/>
        <end position="181"/>
    </location>
</feature>
<name>F4PDD5_BATDJ</name>
<keyword evidence="2" id="KW-0732">Signal</keyword>
<dbReference type="EMBL" id="GL882895">
    <property type="protein sequence ID" value="EGF76771.1"/>
    <property type="molecule type" value="Genomic_DNA"/>
</dbReference>
<gene>
    <name evidence="3" type="ORF">BATDEDRAFT_92419</name>
</gene>
<evidence type="ECO:0000313" key="3">
    <source>
        <dbReference type="EMBL" id="EGF76771.1"/>
    </source>
</evidence>
<proteinExistence type="predicted"/>
<evidence type="ECO:0000256" key="2">
    <source>
        <dbReference type="SAM" id="SignalP"/>
    </source>
</evidence>
<feature type="signal peptide" evidence="2">
    <location>
        <begin position="1"/>
        <end position="18"/>
    </location>
</feature>
<protein>
    <submittedName>
        <fullName evidence="3">Uncharacterized protein</fullName>
    </submittedName>
</protein>
<dbReference type="HOGENOM" id="CLU_1547251_0_0_1"/>
<feature type="region of interest" description="Disordered" evidence="1">
    <location>
        <begin position="137"/>
        <end position="198"/>
    </location>
</feature>
<feature type="region of interest" description="Disordered" evidence="1">
    <location>
        <begin position="24"/>
        <end position="91"/>
    </location>
</feature>
<reference evidence="3 4" key="1">
    <citation type="submission" date="2009-12" db="EMBL/GenBank/DDBJ databases">
        <title>The draft genome of Batrachochytrium dendrobatidis.</title>
        <authorList>
            <consortium name="US DOE Joint Genome Institute (JGI-PGF)"/>
            <person name="Kuo A."/>
            <person name="Salamov A."/>
            <person name="Schmutz J."/>
            <person name="Lucas S."/>
            <person name="Pitluck S."/>
            <person name="Rosenblum E."/>
            <person name="Stajich J."/>
            <person name="Eisen M."/>
            <person name="Grigoriev I.V."/>
        </authorList>
    </citation>
    <scope>NUCLEOTIDE SEQUENCE [LARGE SCALE GENOMIC DNA]</scope>
    <source>
        <strain evidence="4">JAM81 / FGSC 10211</strain>
    </source>
</reference>
<evidence type="ECO:0000256" key="1">
    <source>
        <dbReference type="SAM" id="MobiDB-lite"/>
    </source>
</evidence>
<accession>F4PDD5</accession>
<feature type="compositionally biased region" description="Basic and acidic residues" evidence="1">
    <location>
        <begin position="76"/>
        <end position="85"/>
    </location>
</feature>
<dbReference type="InParanoid" id="F4PDD5"/>
<organism evidence="3 4">
    <name type="scientific">Batrachochytrium dendrobatidis (strain JAM81 / FGSC 10211)</name>
    <name type="common">Frog chytrid fungus</name>
    <dbReference type="NCBI Taxonomy" id="684364"/>
    <lineage>
        <taxon>Eukaryota</taxon>
        <taxon>Fungi</taxon>
        <taxon>Fungi incertae sedis</taxon>
        <taxon>Chytridiomycota</taxon>
        <taxon>Chytridiomycota incertae sedis</taxon>
        <taxon>Chytridiomycetes</taxon>
        <taxon>Rhizophydiales</taxon>
        <taxon>Rhizophydiales incertae sedis</taxon>
        <taxon>Batrachochytrium</taxon>
    </lineage>
</organism>
<dbReference type="RefSeq" id="XP_006682718.1">
    <property type="nucleotide sequence ID" value="XM_006682655.1"/>
</dbReference>
<feature type="compositionally biased region" description="Polar residues" evidence="1">
    <location>
        <begin position="58"/>
        <end position="75"/>
    </location>
</feature>